<evidence type="ECO:0000313" key="2">
    <source>
        <dbReference type="EMBL" id="EKG10758.1"/>
    </source>
</evidence>
<dbReference type="AlphaFoldDB" id="K2R8N7"/>
<gene>
    <name evidence="2" type="ORF">MPH_12141</name>
</gene>
<dbReference type="Proteomes" id="UP000007129">
    <property type="component" value="Unassembled WGS sequence"/>
</dbReference>
<dbReference type="EMBL" id="AHHD01000504">
    <property type="protein sequence ID" value="EKG10758.1"/>
    <property type="molecule type" value="Genomic_DNA"/>
</dbReference>
<keyword evidence="1" id="KW-0472">Membrane</keyword>
<comment type="caution">
    <text evidence="2">The sequence shown here is derived from an EMBL/GenBank/DDBJ whole genome shotgun (WGS) entry which is preliminary data.</text>
</comment>
<accession>K2R8N7</accession>
<keyword evidence="1" id="KW-1133">Transmembrane helix</keyword>
<dbReference type="HOGENOM" id="CLU_2171557_0_0_1"/>
<organism evidence="2 3">
    <name type="scientific">Macrophomina phaseolina (strain MS6)</name>
    <name type="common">Charcoal rot fungus</name>
    <dbReference type="NCBI Taxonomy" id="1126212"/>
    <lineage>
        <taxon>Eukaryota</taxon>
        <taxon>Fungi</taxon>
        <taxon>Dikarya</taxon>
        <taxon>Ascomycota</taxon>
        <taxon>Pezizomycotina</taxon>
        <taxon>Dothideomycetes</taxon>
        <taxon>Dothideomycetes incertae sedis</taxon>
        <taxon>Botryosphaeriales</taxon>
        <taxon>Botryosphaeriaceae</taxon>
        <taxon>Macrophomina</taxon>
    </lineage>
</organism>
<dbReference type="VEuPathDB" id="FungiDB:MPH_12141"/>
<evidence type="ECO:0000313" key="3">
    <source>
        <dbReference type="Proteomes" id="UP000007129"/>
    </source>
</evidence>
<protein>
    <submittedName>
        <fullName evidence="2">Uncharacterized protein</fullName>
    </submittedName>
</protein>
<evidence type="ECO:0000256" key="1">
    <source>
        <dbReference type="SAM" id="Phobius"/>
    </source>
</evidence>
<sequence>MISQGRCEYSVVWSESLQRNQEPRRSLQPRKMLYSNSTMAKAMDRRKPCVDSVHRSTIVLLSYSVSNYAFLLILILIFFFSLLESIFRLQQLEPDARLPELANKLLESVI</sequence>
<keyword evidence="1" id="KW-0812">Transmembrane</keyword>
<reference evidence="2 3" key="1">
    <citation type="journal article" date="2012" name="BMC Genomics">
        <title>Tools to kill: Genome of one of the most destructive plant pathogenic fungi Macrophomina phaseolina.</title>
        <authorList>
            <person name="Islam M.S."/>
            <person name="Haque M.S."/>
            <person name="Islam M.M."/>
            <person name="Emdad E.M."/>
            <person name="Halim A."/>
            <person name="Hossen Q.M.M."/>
            <person name="Hossain M.Z."/>
            <person name="Ahmed B."/>
            <person name="Rahim S."/>
            <person name="Rahman M.S."/>
            <person name="Alam M.M."/>
            <person name="Hou S."/>
            <person name="Wan X."/>
            <person name="Saito J.A."/>
            <person name="Alam M."/>
        </authorList>
    </citation>
    <scope>NUCLEOTIDE SEQUENCE [LARGE SCALE GENOMIC DNA]</scope>
    <source>
        <strain evidence="2 3">MS6</strain>
    </source>
</reference>
<name>K2R8N7_MACPH</name>
<proteinExistence type="predicted"/>
<dbReference type="InParanoid" id="K2R8N7"/>
<feature type="transmembrane region" description="Helical" evidence="1">
    <location>
        <begin position="68"/>
        <end position="87"/>
    </location>
</feature>